<dbReference type="AlphaFoldDB" id="A0A3N1ULK7"/>
<proteinExistence type="predicted"/>
<evidence type="ECO:0000313" key="1">
    <source>
        <dbReference type="EMBL" id="ROQ90963.1"/>
    </source>
</evidence>
<evidence type="ECO:0000313" key="2">
    <source>
        <dbReference type="Proteomes" id="UP000276223"/>
    </source>
</evidence>
<protein>
    <submittedName>
        <fullName evidence="1">Uncharacterized protein</fullName>
    </submittedName>
</protein>
<reference evidence="1 2" key="1">
    <citation type="submission" date="2018-11" db="EMBL/GenBank/DDBJ databases">
        <title>Genomic Encyclopedia of Type Strains, Phase IV (KMG-IV): sequencing the most valuable type-strain genomes for metagenomic binning, comparative biology and taxonomic classification.</title>
        <authorList>
            <person name="Goeker M."/>
        </authorList>
    </citation>
    <scope>NUCLEOTIDE SEQUENCE [LARGE SCALE GENOMIC DNA]</scope>
    <source>
        <strain evidence="1 2">DSM 22027</strain>
    </source>
</reference>
<sequence length="58" mass="6816">MDSRFRGRSDDKALPTTSIPLVDWTQRGVDSRLRESDNDNVWRQVSVKILKYALKAHW</sequence>
<organism evidence="1 2">
    <name type="scientific">Desulfosoma caldarium</name>
    <dbReference type="NCBI Taxonomy" id="610254"/>
    <lineage>
        <taxon>Bacteria</taxon>
        <taxon>Pseudomonadati</taxon>
        <taxon>Thermodesulfobacteriota</taxon>
        <taxon>Syntrophobacteria</taxon>
        <taxon>Syntrophobacterales</taxon>
        <taxon>Syntrophobacteraceae</taxon>
        <taxon>Desulfosoma</taxon>
    </lineage>
</organism>
<keyword evidence="2" id="KW-1185">Reference proteome</keyword>
<dbReference type="EMBL" id="RJVA01000013">
    <property type="protein sequence ID" value="ROQ90963.1"/>
    <property type="molecule type" value="Genomic_DNA"/>
</dbReference>
<accession>A0A3N1ULK7</accession>
<gene>
    <name evidence="1" type="ORF">EDC27_2234</name>
</gene>
<name>A0A3N1ULK7_9BACT</name>
<comment type="caution">
    <text evidence="1">The sequence shown here is derived from an EMBL/GenBank/DDBJ whole genome shotgun (WGS) entry which is preliminary data.</text>
</comment>
<dbReference type="Proteomes" id="UP000276223">
    <property type="component" value="Unassembled WGS sequence"/>
</dbReference>